<evidence type="ECO:0000313" key="1">
    <source>
        <dbReference type="EMBL" id="MCV9930427.1"/>
    </source>
</evidence>
<proteinExistence type="predicted"/>
<name>A0A9X2ZII6_9FLAO</name>
<accession>A0A9X2ZII6</accession>
<dbReference type="AlphaFoldDB" id="A0A9X2ZII6"/>
<dbReference type="Gene3D" id="1.20.5.1930">
    <property type="match status" value="1"/>
</dbReference>
<gene>
    <name evidence="1" type="ORF">OIU83_22395</name>
</gene>
<dbReference type="RefSeq" id="WP_264208500.1">
    <property type="nucleotide sequence ID" value="NZ_JAOZEW010000035.1"/>
</dbReference>
<evidence type="ECO:0008006" key="3">
    <source>
        <dbReference type="Google" id="ProtNLM"/>
    </source>
</evidence>
<dbReference type="EMBL" id="JAOZEW010000035">
    <property type="protein sequence ID" value="MCV9930427.1"/>
    <property type="molecule type" value="Genomic_DNA"/>
</dbReference>
<comment type="caution">
    <text evidence="1">The sequence shown here is derived from an EMBL/GenBank/DDBJ whole genome shotgun (WGS) entry which is preliminary data.</text>
</comment>
<reference evidence="1" key="1">
    <citation type="submission" date="2022-10" db="EMBL/GenBank/DDBJ databases">
        <title>Two novel species of Flavobacterium.</title>
        <authorList>
            <person name="Liu Q."/>
            <person name="Xin Y.-H."/>
        </authorList>
    </citation>
    <scope>NUCLEOTIDE SEQUENCE</scope>
    <source>
        <strain evidence="1">LS1R49</strain>
    </source>
</reference>
<evidence type="ECO:0000313" key="2">
    <source>
        <dbReference type="Proteomes" id="UP001151079"/>
    </source>
</evidence>
<organism evidence="1 2">
    <name type="scientific">Flavobacterium shii</name>
    <dbReference type="NCBI Taxonomy" id="2987687"/>
    <lineage>
        <taxon>Bacteria</taxon>
        <taxon>Pseudomonadati</taxon>
        <taxon>Bacteroidota</taxon>
        <taxon>Flavobacteriia</taxon>
        <taxon>Flavobacteriales</taxon>
        <taxon>Flavobacteriaceae</taxon>
        <taxon>Flavobacterium</taxon>
    </lineage>
</organism>
<dbReference type="Proteomes" id="UP001151079">
    <property type="component" value="Unassembled WGS sequence"/>
</dbReference>
<protein>
    <recommendedName>
        <fullName evidence="3">Histidine kinase</fullName>
    </recommendedName>
</protein>
<keyword evidence="2" id="KW-1185">Reference proteome</keyword>
<sequence>MVVAAFLIGFFYFSRKIFLREKLEKKDLKINYQKEQIQAVIITQEEERKRIAQDLYDDIGSKLNIVSLIAIY</sequence>